<dbReference type="SUPFAM" id="SSF56784">
    <property type="entry name" value="HAD-like"/>
    <property type="match status" value="1"/>
</dbReference>
<proteinExistence type="predicted"/>
<organism evidence="1 2">
    <name type="scientific">Micromonospora qiuiae</name>
    <dbReference type="NCBI Taxonomy" id="502268"/>
    <lineage>
        <taxon>Bacteria</taxon>
        <taxon>Bacillati</taxon>
        <taxon>Actinomycetota</taxon>
        <taxon>Actinomycetes</taxon>
        <taxon>Micromonosporales</taxon>
        <taxon>Micromonosporaceae</taxon>
        <taxon>Micromonospora</taxon>
    </lineage>
</organism>
<evidence type="ECO:0000313" key="1">
    <source>
        <dbReference type="EMBL" id="GIJ29522.1"/>
    </source>
</evidence>
<reference evidence="1 2" key="1">
    <citation type="submission" date="2021-01" db="EMBL/GenBank/DDBJ databases">
        <title>Whole genome shotgun sequence of Verrucosispora qiuiae NBRC 106684.</title>
        <authorList>
            <person name="Komaki H."/>
            <person name="Tamura T."/>
        </authorList>
    </citation>
    <scope>NUCLEOTIDE SEQUENCE [LARGE SCALE GENOMIC DNA]</scope>
    <source>
        <strain evidence="1 2">NBRC 106684</strain>
    </source>
</reference>
<dbReference type="InterPro" id="IPR010037">
    <property type="entry name" value="FkbH_domain"/>
</dbReference>
<dbReference type="InterPro" id="IPR036514">
    <property type="entry name" value="SGNH_hydro_sf"/>
</dbReference>
<dbReference type="EMBL" id="BOPC01000074">
    <property type="protein sequence ID" value="GIJ29522.1"/>
    <property type="molecule type" value="Genomic_DNA"/>
</dbReference>
<dbReference type="Gene3D" id="3.40.50.1110">
    <property type="entry name" value="SGNH hydrolase"/>
    <property type="match status" value="1"/>
</dbReference>
<dbReference type="InterPro" id="IPR036412">
    <property type="entry name" value="HAD-like_sf"/>
</dbReference>
<dbReference type="NCBIfam" id="TIGR01686">
    <property type="entry name" value="FkbH"/>
    <property type="match status" value="1"/>
</dbReference>
<dbReference type="Gene3D" id="3.40.50.1000">
    <property type="entry name" value="HAD superfamily/HAD-like"/>
    <property type="match status" value="1"/>
</dbReference>
<comment type="caution">
    <text evidence="1">The sequence shown here is derived from an EMBL/GenBank/DDBJ whole genome shotgun (WGS) entry which is preliminary data.</text>
</comment>
<name>A0ABQ4JGB5_9ACTN</name>
<accession>A0ABQ4JGB5</accession>
<dbReference type="Gene3D" id="3.40.630.30">
    <property type="match status" value="1"/>
</dbReference>
<dbReference type="InterPro" id="IPR016181">
    <property type="entry name" value="Acyl_CoA_acyltransferase"/>
</dbReference>
<protein>
    <submittedName>
        <fullName evidence="1">HAD-superfamily phosphatase, subfamily IIIC:FkbH</fullName>
    </submittedName>
</protein>
<keyword evidence="2" id="KW-1185">Reference proteome</keyword>
<gene>
    <name evidence="1" type="ORF">Vqi01_46840</name>
</gene>
<dbReference type="SUPFAM" id="SSF55729">
    <property type="entry name" value="Acyl-CoA N-acyltransferases (Nat)"/>
    <property type="match status" value="1"/>
</dbReference>
<dbReference type="NCBIfam" id="TIGR01681">
    <property type="entry name" value="HAD-SF-IIIC"/>
    <property type="match status" value="1"/>
</dbReference>
<dbReference type="InterPro" id="IPR023214">
    <property type="entry name" value="HAD_sf"/>
</dbReference>
<evidence type="ECO:0000313" key="2">
    <source>
        <dbReference type="Proteomes" id="UP000653076"/>
    </source>
</evidence>
<dbReference type="InterPro" id="IPR010033">
    <property type="entry name" value="HAD_SF_ppase_IIIC"/>
</dbReference>
<sequence>MPTTEPPSAQGEAEDRLRHLHRSGVLAQGYPSLPSLLEALPESRLSWAGQLIGRVDPDDVLKQHPDTPVLTVGITGHGTLAELVPSLTAEFARHGLLMRRSIGDFGQYVNDLSTPDSHLYARGSQLVLCLLDPMVVFDEVPVPWSVEDVEKALEEKLRLIGWLVGRFAEHRQATLVLNTLPLPRRFSAQLVDHRSRARLGVAWRSANVALLRLADQHANLVVLDLDPLLAEGVAADDIRLSMYAKAHLAPALLARYAREIGHLARHLLGRTKKVLALDLDGTLWGGVLGEDGPEGVEVAGGYRGDAFQAFQRAAKQLAAQGVLLAAVSKNDVEPVRAMLSNHPDLTLREGDFVRVTANWEPKPGNLRETAEALNLGVDSFVFVDDSPYECGMVRRELPEVAVLAVNDDPALHLERLLRDGWFDVRDVTVDDRARPARYRDEVARGDFLRDFDSIEDYLRELGVRVTLAPAASAEIGRISQITLRTNQFNLTTTRLQPAEVRTYAEDPARRVFAIRSSDRFGDNGLVGAMFTRREADDVQIDNFLLSCRVFGRGIEQACLAALLRQARDGGANAVIGSYRPTAKNAGVKDLYSRYGFQRVAGPEGDTAWFRHDLTVLPAVPEYVLLTETPEDGAL</sequence>
<dbReference type="Proteomes" id="UP000653076">
    <property type="component" value="Unassembled WGS sequence"/>
</dbReference>
<dbReference type="RefSeq" id="WP_204036989.1">
    <property type="nucleotide sequence ID" value="NZ_BOPC01000074.1"/>
</dbReference>